<evidence type="ECO:0000313" key="3">
    <source>
        <dbReference type="Proteomes" id="UP000756346"/>
    </source>
</evidence>
<keyword evidence="3" id="KW-1185">Reference proteome</keyword>
<dbReference type="AlphaFoldDB" id="A0A9P8Y631"/>
<proteinExistence type="predicted"/>
<evidence type="ECO:0000313" key="2">
    <source>
        <dbReference type="EMBL" id="KAH7028821.1"/>
    </source>
</evidence>
<dbReference type="GeneID" id="70186380"/>
<dbReference type="Proteomes" id="UP000756346">
    <property type="component" value="Unassembled WGS sequence"/>
</dbReference>
<dbReference type="RefSeq" id="XP_046011109.1">
    <property type="nucleotide sequence ID" value="XM_046156834.1"/>
</dbReference>
<evidence type="ECO:0000256" key="1">
    <source>
        <dbReference type="SAM" id="MobiDB-lite"/>
    </source>
</evidence>
<comment type="caution">
    <text evidence="2">The sequence shown here is derived from an EMBL/GenBank/DDBJ whole genome shotgun (WGS) entry which is preliminary data.</text>
</comment>
<sequence>MPNEYMWALTSGEIPSQHYAPSEPKYGGHESRQQSAQMPRNYQSESHAYGQYSSSPSSSSYGGQASRSASYTHQPGPDASFYTQQQQQQQPQQQPQYGSRTSSSYSSSGHGARSNGGDSDLIEQSVSMQDLIRENFGGQGGGSSSSVQLSPALLEHLQQVSPKSRDSKLYFLEPRTGGGSSISGMIYPSSDLALVNQLAVKHHRHACMRKLGGGGPEQSDKVLRGTEWSLLDEERLELVTHLTTGGGQKMTISTTVQELSLFRRK</sequence>
<feature type="region of interest" description="Disordered" evidence="1">
    <location>
        <begin position="1"/>
        <end position="120"/>
    </location>
</feature>
<gene>
    <name evidence="2" type="ORF">B0I36DRAFT_349813</name>
</gene>
<reference evidence="2" key="1">
    <citation type="journal article" date="2021" name="Nat. Commun.">
        <title>Genetic determinants of endophytism in the Arabidopsis root mycobiome.</title>
        <authorList>
            <person name="Mesny F."/>
            <person name="Miyauchi S."/>
            <person name="Thiergart T."/>
            <person name="Pickel B."/>
            <person name="Atanasova L."/>
            <person name="Karlsson M."/>
            <person name="Huettel B."/>
            <person name="Barry K.W."/>
            <person name="Haridas S."/>
            <person name="Chen C."/>
            <person name="Bauer D."/>
            <person name="Andreopoulos W."/>
            <person name="Pangilinan J."/>
            <person name="LaButti K."/>
            <person name="Riley R."/>
            <person name="Lipzen A."/>
            <person name="Clum A."/>
            <person name="Drula E."/>
            <person name="Henrissat B."/>
            <person name="Kohler A."/>
            <person name="Grigoriev I.V."/>
            <person name="Martin F.M."/>
            <person name="Hacquard S."/>
        </authorList>
    </citation>
    <scope>NUCLEOTIDE SEQUENCE</scope>
    <source>
        <strain evidence="2">MPI-CAGE-CH-0230</strain>
    </source>
</reference>
<accession>A0A9P8Y631</accession>
<organism evidence="2 3">
    <name type="scientific">Microdochium trichocladiopsis</name>
    <dbReference type="NCBI Taxonomy" id="1682393"/>
    <lineage>
        <taxon>Eukaryota</taxon>
        <taxon>Fungi</taxon>
        <taxon>Dikarya</taxon>
        <taxon>Ascomycota</taxon>
        <taxon>Pezizomycotina</taxon>
        <taxon>Sordariomycetes</taxon>
        <taxon>Xylariomycetidae</taxon>
        <taxon>Xylariales</taxon>
        <taxon>Microdochiaceae</taxon>
        <taxon>Microdochium</taxon>
    </lineage>
</organism>
<protein>
    <submittedName>
        <fullName evidence="2">Uncharacterized protein</fullName>
    </submittedName>
</protein>
<dbReference type="OrthoDB" id="10411868at2759"/>
<feature type="compositionally biased region" description="Low complexity" evidence="1">
    <location>
        <begin position="84"/>
        <end position="113"/>
    </location>
</feature>
<feature type="compositionally biased region" description="Polar residues" evidence="1">
    <location>
        <begin position="33"/>
        <end position="45"/>
    </location>
</feature>
<name>A0A9P8Y631_9PEZI</name>
<dbReference type="EMBL" id="JAGTJQ010000006">
    <property type="protein sequence ID" value="KAH7028821.1"/>
    <property type="molecule type" value="Genomic_DNA"/>
</dbReference>
<feature type="compositionally biased region" description="Low complexity" evidence="1">
    <location>
        <begin position="46"/>
        <end position="71"/>
    </location>
</feature>